<name>A0A430QCZ9_SCHBO</name>
<dbReference type="Pfam" id="PF08925">
    <property type="entry name" value="DUF1907"/>
    <property type="match status" value="1"/>
</dbReference>
<dbReference type="SUPFAM" id="SSF117856">
    <property type="entry name" value="AF0104/ALDC/Ptd012-like"/>
    <property type="match status" value="1"/>
</dbReference>
<dbReference type="EMBL" id="QMKO01001944">
    <property type="protein sequence ID" value="RTG85592.1"/>
    <property type="molecule type" value="Genomic_DNA"/>
</dbReference>
<dbReference type="GO" id="GO:0098793">
    <property type="term" value="C:presynapse"/>
    <property type="evidence" value="ECO:0007669"/>
    <property type="project" value="GOC"/>
</dbReference>
<dbReference type="SMART" id="SM01168">
    <property type="entry name" value="DUF1907"/>
    <property type="match status" value="1"/>
</dbReference>
<feature type="domain" description="DUF1907" evidence="1">
    <location>
        <begin position="98"/>
        <end position="292"/>
    </location>
</feature>
<gene>
    <name evidence="2" type="ORF">DC041_0011525</name>
</gene>
<accession>A0A430QCZ9</accession>
<dbReference type="AlphaFoldDB" id="A0A430QCZ9"/>
<sequence length="299" mass="34623">MLLVKESEILNIHFRVYINLLSCLKTFYLKRRYVLAIRCIAYPLLNANTTGQNRRYLRVTKDYLNILKERFQLYLRGELAISSDEAFHTAVNEFFEAVLNSDRLLNMVKSGSCSMYDIREIFIANIEKQFQGIQPVEGLSKESVLSAWKIKFDQICRGGEGPCPEAMKLAVPQPEPIALSNEQLYELLMRTLTIEKYEHQILYNACQPEFSQEPIDSGEKLRNWIKMFEMESPVISVGIAVSHDPHHLGLRLEHFHCFNQDQTNCGHCHFDTYGPTVSYRCYFSIANHLLRSDQPSKSL</sequence>
<keyword evidence="3" id="KW-1185">Reference proteome</keyword>
<dbReference type="PANTHER" id="PTHR12166:SF8">
    <property type="entry name" value="CALCIUM-DEPENDENT SECRETION ACTIVATOR"/>
    <property type="match status" value="1"/>
</dbReference>
<proteinExistence type="predicted"/>
<protein>
    <recommendedName>
        <fullName evidence="1">DUF1907 domain-containing protein</fullName>
    </recommendedName>
</protein>
<evidence type="ECO:0000259" key="1">
    <source>
        <dbReference type="SMART" id="SM01168"/>
    </source>
</evidence>
<evidence type="ECO:0000313" key="3">
    <source>
        <dbReference type="Proteomes" id="UP000290809"/>
    </source>
</evidence>
<dbReference type="GO" id="GO:0016079">
    <property type="term" value="P:synaptic vesicle exocytosis"/>
    <property type="evidence" value="ECO:0007669"/>
    <property type="project" value="InterPro"/>
</dbReference>
<dbReference type="STRING" id="6184.A0A430QCZ9"/>
<reference evidence="2 3" key="1">
    <citation type="journal article" date="2019" name="PLoS Pathog.">
        <title>Genome sequence of the bovine parasite Schistosoma bovis Tanzania.</title>
        <authorList>
            <person name="Oey H."/>
            <person name="Zakrzewski M."/>
            <person name="Gobert G."/>
            <person name="Gravermann K."/>
            <person name="Stoye J."/>
            <person name="Jones M."/>
            <person name="Mcmanus D."/>
            <person name="Krause L."/>
        </authorList>
    </citation>
    <scope>NUCLEOTIDE SEQUENCE [LARGE SCALE GENOMIC DNA]</scope>
    <source>
        <strain evidence="2 3">TAN1997</strain>
    </source>
</reference>
<dbReference type="PANTHER" id="PTHR12166">
    <property type="entry name" value="CALCIUM-DEPENDENT SECRETION ACTIVATOR"/>
    <property type="match status" value="1"/>
</dbReference>
<dbReference type="InterPro" id="IPR033227">
    <property type="entry name" value="CAPS"/>
</dbReference>
<dbReference type="GO" id="GO:0005634">
    <property type="term" value="C:nucleus"/>
    <property type="evidence" value="ECO:0007669"/>
    <property type="project" value="InterPro"/>
</dbReference>
<evidence type="ECO:0000313" key="2">
    <source>
        <dbReference type="EMBL" id="RTG85592.1"/>
    </source>
</evidence>
<comment type="caution">
    <text evidence="2">The sequence shown here is derived from an EMBL/GenBank/DDBJ whole genome shotgun (WGS) entry which is preliminary data.</text>
</comment>
<organism evidence="2 3">
    <name type="scientific">Schistosoma bovis</name>
    <name type="common">Blood fluke</name>
    <dbReference type="NCBI Taxonomy" id="6184"/>
    <lineage>
        <taxon>Eukaryota</taxon>
        <taxon>Metazoa</taxon>
        <taxon>Spiralia</taxon>
        <taxon>Lophotrochozoa</taxon>
        <taxon>Platyhelminthes</taxon>
        <taxon>Trematoda</taxon>
        <taxon>Digenea</taxon>
        <taxon>Strigeidida</taxon>
        <taxon>Schistosomatoidea</taxon>
        <taxon>Schistosomatidae</taxon>
        <taxon>Schistosoma</taxon>
    </lineage>
</organism>
<dbReference type="Proteomes" id="UP000290809">
    <property type="component" value="Unassembled WGS sequence"/>
</dbReference>
<dbReference type="GO" id="GO:1990504">
    <property type="term" value="P:dense core granule exocytosis"/>
    <property type="evidence" value="ECO:0007669"/>
    <property type="project" value="InterPro"/>
</dbReference>
<dbReference type="InterPro" id="IPR015021">
    <property type="entry name" value="C11orf54_DUF1907"/>
</dbReference>